<protein>
    <submittedName>
        <fullName evidence="3">PEP-CTERM sorting domain-containing protein</fullName>
    </submittedName>
</protein>
<dbReference type="AlphaFoldDB" id="A0A851GNE5"/>
<evidence type="ECO:0000313" key="3">
    <source>
        <dbReference type="EMBL" id="NWK56557.1"/>
    </source>
</evidence>
<organism evidence="3 4">
    <name type="scientific">Oceaniferula marina</name>
    <dbReference type="NCBI Taxonomy" id="2748318"/>
    <lineage>
        <taxon>Bacteria</taxon>
        <taxon>Pseudomonadati</taxon>
        <taxon>Verrucomicrobiota</taxon>
        <taxon>Verrucomicrobiia</taxon>
        <taxon>Verrucomicrobiales</taxon>
        <taxon>Verrucomicrobiaceae</taxon>
        <taxon>Oceaniferula</taxon>
    </lineage>
</organism>
<feature type="domain" description="Ice-binding protein C-terminal" evidence="2">
    <location>
        <begin position="218"/>
        <end position="239"/>
    </location>
</feature>
<accession>A0A851GNE5</accession>
<feature type="signal peptide" evidence="1">
    <location>
        <begin position="1"/>
        <end position="26"/>
    </location>
</feature>
<evidence type="ECO:0000256" key="1">
    <source>
        <dbReference type="SAM" id="SignalP"/>
    </source>
</evidence>
<keyword evidence="4" id="KW-1185">Reference proteome</keyword>
<dbReference type="EMBL" id="JACBAZ010000004">
    <property type="protein sequence ID" value="NWK56557.1"/>
    <property type="molecule type" value="Genomic_DNA"/>
</dbReference>
<comment type="caution">
    <text evidence="3">The sequence shown here is derived from an EMBL/GenBank/DDBJ whole genome shotgun (WGS) entry which is preliminary data.</text>
</comment>
<name>A0A851GNE5_9BACT</name>
<reference evidence="3 4" key="1">
    <citation type="submission" date="2020-07" db="EMBL/GenBank/DDBJ databases">
        <title>Roseicoccus Jingziensis gen. nov., sp. nov., isolated from coastal seawater.</title>
        <authorList>
            <person name="Feng X."/>
        </authorList>
    </citation>
    <scope>NUCLEOTIDE SEQUENCE [LARGE SCALE GENOMIC DNA]</scope>
    <source>
        <strain evidence="3 4">N1E253</strain>
    </source>
</reference>
<dbReference type="InterPro" id="IPR013424">
    <property type="entry name" value="Ice-binding_C"/>
</dbReference>
<proteinExistence type="predicted"/>
<keyword evidence="1" id="KW-0732">Signal</keyword>
<dbReference type="NCBIfam" id="TIGR02595">
    <property type="entry name" value="PEP_CTERM"/>
    <property type="match status" value="1"/>
</dbReference>
<evidence type="ECO:0000313" key="4">
    <source>
        <dbReference type="Proteomes" id="UP000557872"/>
    </source>
</evidence>
<sequence length="240" mass="25459">MKKTIISRSRALVILASAVIIPQTQAALIITNSDMEINTLTGSGDFKTTAPTDWIQATGVSGTVGVIGDTRTSVTDDTTAPEHFAWLHLQGINNEAGQSIGDITSNLGQTIRITYDLTRRTNEGTNWNHRVRLYAGDGTGYTAASDTADPNADLSDAFLAEVTGANSGAPANTFESKTVDVTLPSTYTGSLDQLYLSFKNRAGTTAQLHFDDVTVTVIPEPSSSALLGLGGLALILRRRK</sequence>
<gene>
    <name evidence="3" type="ORF">HW115_13125</name>
</gene>
<dbReference type="Proteomes" id="UP000557872">
    <property type="component" value="Unassembled WGS sequence"/>
</dbReference>
<dbReference type="Pfam" id="PF07589">
    <property type="entry name" value="PEP-CTERM"/>
    <property type="match status" value="1"/>
</dbReference>
<feature type="chain" id="PRO_5032860907" evidence="1">
    <location>
        <begin position="27"/>
        <end position="240"/>
    </location>
</feature>
<evidence type="ECO:0000259" key="2">
    <source>
        <dbReference type="Pfam" id="PF07589"/>
    </source>
</evidence>
<dbReference type="RefSeq" id="WP_178933324.1">
    <property type="nucleotide sequence ID" value="NZ_JACBAZ010000004.1"/>
</dbReference>